<dbReference type="Proteomes" id="UP000464086">
    <property type="component" value="Chromosome"/>
</dbReference>
<feature type="domain" description="DUF7144" evidence="2">
    <location>
        <begin position="13"/>
        <end position="126"/>
    </location>
</feature>
<protein>
    <recommendedName>
        <fullName evidence="2">DUF7144 domain-containing protein</fullName>
    </recommendedName>
</protein>
<gene>
    <name evidence="3" type="ORF">GS397_23045</name>
</gene>
<dbReference type="Pfam" id="PF23636">
    <property type="entry name" value="DUF7144"/>
    <property type="match status" value="1"/>
</dbReference>
<evidence type="ECO:0000256" key="1">
    <source>
        <dbReference type="SAM" id="Phobius"/>
    </source>
</evidence>
<dbReference type="AlphaFoldDB" id="A0A6P1GM97"/>
<evidence type="ECO:0000313" key="4">
    <source>
        <dbReference type="Proteomes" id="UP000464086"/>
    </source>
</evidence>
<dbReference type="EMBL" id="CP047218">
    <property type="protein sequence ID" value="QHD69629.1"/>
    <property type="molecule type" value="Genomic_DNA"/>
</dbReference>
<evidence type="ECO:0000313" key="3">
    <source>
        <dbReference type="EMBL" id="QHD69629.1"/>
    </source>
</evidence>
<proteinExistence type="predicted"/>
<keyword evidence="1" id="KW-0812">Transmembrane</keyword>
<feature type="transmembrane region" description="Helical" evidence="1">
    <location>
        <begin position="106"/>
        <end position="124"/>
    </location>
</feature>
<dbReference type="InterPro" id="IPR055568">
    <property type="entry name" value="DUF7144"/>
</dbReference>
<keyword evidence="1" id="KW-0472">Membrane</keyword>
<organism evidence="3 4">
    <name type="scientific">Sphingobium yanoikuyae</name>
    <name type="common">Sphingomonas yanoikuyae</name>
    <dbReference type="NCBI Taxonomy" id="13690"/>
    <lineage>
        <taxon>Bacteria</taxon>
        <taxon>Pseudomonadati</taxon>
        <taxon>Pseudomonadota</taxon>
        <taxon>Alphaproteobacteria</taxon>
        <taxon>Sphingomonadales</taxon>
        <taxon>Sphingomonadaceae</taxon>
        <taxon>Sphingobium</taxon>
    </lineage>
</organism>
<feature type="transmembrane region" description="Helical" evidence="1">
    <location>
        <begin position="57"/>
        <end position="77"/>
    </location>
</feature>
<evidence type="ECO:0000259" key="2">
    <source>
        <dbReference type="Pfam" id="PF23636"/>
    </source>
</evidence>
<sequence length="129" mass="13705">MSGRGMRAAIVGWASLAGILMIIGGSFAMLAGLAGIINPDSFVVTMDRIFRLSTTSWGWWHLIVGAVVFLSGFGVFTGNVFSRTVGVIAAGVSMISAFVWMPIYPIWGILIIAIDFAIIWALTAPGPEI</sequence>
<feature type="transmembrane region" description="Helical" evidence="1">
    <location>
        <begin position="12"/>
        <end position="37"/>
    </location>
</feature>
<accession>A0A6P1GM97</accession>
<name>A0A6P1GM97_SPHYA</name>
<keyword evidence="1" id="KW-1133">Transmembrane helix</keyword>
<reference evidence="3 4" key="1">
    <citation type="submission" date="2019-12" db="EMBL/GenBank/DDBJ databases">
        <title>Functional and genomic insights into the Sphingobium yanoikuyae YC-JY1, a bacterium efficiently degrading bisphenol A.</title>
        <authorList>
            <person name="Jia Y."/>
            <person name="Li X."/>
            <person name="Wang J."/>
            <person name="Eltoukhy A."/>
            <person name="Lamraoui I."/>
            <person name="Yan Y."/>
        </authorList>
    </citation>
    <scope>NUCLEOTIDE SEQUENCE [LARGE SCALE GENOMIC DNA]</scope>
    <source>
        <strain evidence="3 4">YC-JY1</strain>
    </source>
</reference>